<proteinExistence type="predicted"/>
<sequence length="62" mass="7273">MTSTEFRLRVDAWRALPAEEKTRRRRATVVDEVVGSMRMEREPVSATWERRARAAMRARLAV</sequence>
<comment type="caution">
    <text evidence="1">The sequence shown here is derived from an EMBL/GenBank/DDBJ whole genome shotgun (WGS) entry which is preliminary data.</text>
</comment>
<reference evidence="1 2" key="1">
    <citation type="submission" date="2019-07" db="EMBL/GenBank/DDBJ databases">
        <title>New Mycobacterium species.</title>
        <authorList>
            <person name="Tortoli E."/>
            <person name="Ghielmetti G."/>
            <person name="Friedel U."/>
            <person name="Trovato A."/>
        </authorList>
    </citation>
    <scope>NUCLEOTIDE SEQUENCE [LARGE SCALE GENOMIC DNA]</scope>
    <source>
        <strain evidence="1 2">16-83</strain>
    </source>
</reference>
<dbReference type="EMBL" id="VMQU01000036">
    <property type="protein sequence ID" value="TVS90014.1"/>
    <property type="molecule type" value="Genomic_DNA"/>
</dbReference>
<dbReference type="OrthoDB" id="4469972at2"/>
<dbReference type="Proteomes" id="UP000320513">
    <property type="component" value="Unassembled WGS sequence"/>
</dbReference>
<dbReference type="RefSeq" id="WP_144951094.1">
    <property type="nucleotide sequence ID" value="NZ_VMQU01000036.1"/>
</dbReference>
<gene>
    <name evidence="1" type="ORF">FPZ47_10775</name>
</gene>
<evidence type="ECO:0000313" key="1">
    <source>
        <dbReference type="EMBL" id="TVS90014.1"/>
    </source>
</evidence>
<protein>
    <submittedName>
        <fullName evidence="1">Uncharacterized protein</fullName>
    </submittedName>
</protein>
<dbReference type="AlphaFoldDB" id="A0A557XVG5"/>
<keyword evidence="2" id="KW-1185">Reference proteome</keyword>
<evidence type="ECO:0000313" key="2">
    <source>
        <dbReference type="Proteomes" id="UP000320513"/>
    </source>
</evidence>
<organism evidence="1 2">
    <name type="scientific">Mycobacterium helveticum</name>
    <dbReference type="NCBI Taxonomy" id="2592811"/>
    <lineage>
        <taxon>Bacteria</taxon>
        <taxon>Bacillati</taxon>
        <taxon>Actinomycetota</taxon>
        <taxon>Actinomycetes</taxon>
        <taxon>Mycobacteriales</taxon>
        <taxon>Mycobacteriaceae</taxon>
        <taxon>Mycobacterium</taxon>
    </lineage>
</organism>
<name>A0A557XVG5_9MYCO</name>
<accession>A0A557XVG5</accession>